<evidence type="ECO:0000256" key="10">
    <source>
        <dbReference type="ARBA" id="ARBA00069363"/>
    </source>
</evidence>
<accession>A0A1Y0L5N2</accession>
<comment type="cofactor">
    <cofactor evidence="2">
        <name>Mn(2+)</name>
        <dbReference type="ChEBI" id="CHEBI:29035"/>
    </cofactor>
</comment>
<dbReference type="SMART" id="SM01011">
    <property type="entry name" value="AMP_N"/>
    <property type="match status" value="1"/>
</dbReference>
<evidence type="ECO:0000256" key="9">
    <source>
        <dbReference type="ARBA" id="ARBA00023211"/>
    </source>
</evidence>
<dbReference type="RefSeq" id="WP_087487438.1">
    <property type="nucleotide sequence ID" value="NZ_CP015579.1"/>
</dbReference>
<evidence type="ECO:0000313" key="17">
    <source>
        <dbReference type="Proteomes" id="UP000195814"/>
    </source>
</evidence>
<evidence type="ECO:0000313" key="15">
    <source>
        <dbReference type="EMBL" id="ARU97093.1"/>
    </source>
</evidence>
<dbReference type="InterPro" id="IPR007865">
    <property type="entry name" value="Aminopep_P_N"/>
</dbReference>
<keyword evidence="8" id="KW-0482">Metalloprotease</keyword>
<dbReference type="InterPro" id="IPR036005">
    <property type="entry name" value="Creatinase/aminopeptidase-like"/>
</dbReference>
<dbReference type="SUPFAM" id="SSF55920">
    <property type="entry name" value="Creatinase/aminopeptidase"/>
    <property type="match status" value="1"/>
</dbReference>
<evidence type="ECO:0000256" key="7">
    <source>
        <dbReference type="ARBA" id="ARBA00022801"/>
    </source>
</evidence>
<dbReference type="OrthoDB" id="9806388at2"/>
<dbReference type="InterPro" id="IPR000994">
    <property type="entry name" value="Pept_M24"/>
</dbReference>
<dbReference type="InterPro" id="IPR001714">
    <property type="entry name" value="Pept_M24_MAP"/>
</dbReference>
<protein>
    <recommendedName>
        <fullName evidence="10">Xaa-Pro aminopeptidase</fullName>
        <ecNumber evidence="4">3.4.11.9</ecNumber>
    </recommendedName>
    <alternativeName>
        <fullName evidence="11">Aminopeptidase P II</fullName>
    </alternativeName>
    <alternativeName>
        <fullName evidence="12">X-Pro aminopeptidase</fullName>
    </alternativeName>
</protein>
<dbReference type="CDD" id="cd01087">
    <property type="entry name" value="Prolidase"/>
    <property type="match status" value="1"/>
</dbReference>
<dbReference type="GO" id="GO:0070006">
    <property type="term" value="F:metalloaminopeptidase activity"/>
    <property type="evidence" value="ECO:0007669"/>
    <property type="project" value="InterPro"/>
</dbReference>
<dbReference type="Proteomes" id="UP000195814">
    <property type="component" value="Chromosome"/>
</dbReference>
<sequence>MITLENYQQRRQSLLAKMVPGSAALIFAAPEVTRSRDTEYLFRQNSDFWYFTGFNEPEALLVLIKSDENHNHSVLFNRVRDLNAEIWFGRRLGQQAAPEKLGVDKALPWDDLDQQLSQLLNGLDVIYHAPGEYPFADLKLSAALGTLRNGSRQNLHAPSTITDWRPWVHEMRLFKDAEEIAILRKTGKISALAHQRAMETCRPGMFEYQLEGEILHEFSRHGSRFASYNTIVGGGENGCILHYTENESELRDGDLVLIDAGCELYGYAGDITRTFPVNGRFSPAQRQIYDIVLASLEHALSVYRPGISIREVNDQVIRIMVTGLVALGVMQGDVDTLIAENAHRQFYMHGLGHWMGLDVHDVGDYGSPSRERLLEPGMVLTVEPGLYIAPDADVPAQYRGIGIRIEDDILITEHGHENLTDTVVKTADDIEALMAAARQSHQ</sequence>
<keyword evidence="5" id="KW-0645">Protease</keyword>
<gene>
    <name evidence="14" type="ORF">A7K98_04115</name>
    <name evidence="15" type="ORF">A7K99_04115</name>
</gene>
<dbReference type="NCBIfam" id="NF008131">
    <property type="entry name" value="PRK10879.1"/>
    <property type="match status" value="1"/>
</dbReference>
<dbReference type="EMBL" id="CP015581">
    <property type="protein sequence ID" value="ARU97093.1"/>
    <property type="molecule type" value="Genomic_DNA"/>
</dbReference>
<dbReference type="AlphaFoldDB" id="A0A1Y0L5N2"/>
<dbReference type="GO" id="GO:0030145">
    <property type="term" value="F:manganese ion binding"/>
    <property type="evidence" value="ECO:0007669"/>
    <property type="project" value="InterPro"/>
</dbReference>
<name>A0A1Y0L5N2_TATCI</name>
<keyword evidence="7" id="KW-0378">Hydrolase</keyword>
<comment type="similarity">
    <text evidence="3">Belongs to the peptidase M24B family.</text>
</comment>
<evidence type="ECO:0000313" key="16">
    <source>
        <dbReference type="Proteomes" id="UP000195729"/>
    </source>
</evidence>
<feature type="domain" description="Aminopeptidase P N-terminal" evidence="13">
    <location>
        <begin position="2"/>
        <end position="137"/>
    </location>
</feature>
<dbReference type="PRINTS" id="PR00599">
    <property type="entry name" value="MAPEPTIDASE"/>
</dbReference>
<dbReference type="Pfam" id="PF00557">
    <property type="entry name" value="Peptidase_M24"/>
    <property type="match status" value="1"/>
</dbReference>
<evidence type="ECO:0000256" key="2">
    <source>
        <dbReference type="ARBA" id="ARBA00001936"/>
    </source>
</evidence>
<dbReference type="PANTHER" id="PTHR43226">
    <property type="entry name" value="XAA-PRO AMINOPEPTIDASE 3"/>
    <property type="match status" value="1"/>
</dbReference>
<keyword evidence="9" id="KW-0464">Manganese</keyword>
<dbReference type="SUPFAM" id="SSF53092">
    <property type="entry name" value="Creatinase/prolidase N-terminal domain"/>
    <property type="match status" value="1"/>
</dbReference>
<dbReference type="InterPro" id="IPR029149">
    <property type="entry name" value="Creatin/AminoP/Spt16_N"/>
</dbReference>
<keyword evidence="16" id="KW-1185">Reference proteome</keyword>
<evidence type="ECO:0000313" key="14">
    <source>
        <dbReference type="EMBL" id="ARU93055.1"/>
    </source>
</evidence>
<evidence type="ECO:0000256" key="6">
    <source>
        <dbReference type="ARBA" id="ARBA00022723"/>
    </source>
</evidence>
<evidence type="ECO:0000256" key="11">
    <source>
        <dbReference type="ARBA" id="ARBA00075356"/>
    </source>
</evidence>
<dbReference type="EC" id="3.4.11.9" evidence="4"/>
<dbReference type="GO" id="GO:0005829">
    <property type="term" value="C:cytosol"/>
    <property type="evidence" value="ECO:0007669"/>
    <property type="project" value="TreeGrafter"/>
</dbReference>
<dbReference type="Gene3D" id="3.40.350.10">
    <property type="entry name" value="Creatinase/prolidase N-terminal domain"/>
    <property type="match status" value="1"/>
</dbReference>
<comment type="catalytic activity">
    <reaction evidence="1">
        <text>Release of any N-terminal amino acid, including proline, that is linked to proline, even from a dipeptide or tripeptide.</text>
        <dbReference type="EC" id="3.4.11.9"/>
    </reaction>
</comment>
<dbReference type="InterPro" id="IPR052433">
    <property type="entry name" value="X-Pro_dipept-like"/>
</dbReference>
<evidence type="ECO:0000256" key="12">
    <source>
        <dbReference type="ARBA" id="ARBA00081411"/>
    </source>
</evidence>
<evidence type="ECO:0000256" key="1">
    <source>
        <dbReference type="ARBA" id="ARBA00001424"/>
    </source>
</evidence>
<evidence type="ECO:0000256" key="4">
    <source>
        <dbReference type="ARBA" id="ARBA00012574"/>
    </source>
</evidence>
<evidence type="ECO:0000256" key="8">
    <source>
        <dbReference type="ARBA" id="ARBA00023049"/>
    </source>
</evidence>
<proteinExistence type="inferred from homology"/>
<dbReference type="GO" id="GO:0006508">
    <property type="term" value="P:proteolysis"/>
    <property type="evidence" value="ECO:0007669"/>
    <property type="project" value="UniProtKB-KW"/>
</dbReference>
<evidence type="ECO:0000256" key="3">
    <source>
        <dbReference type="ARBA" id="ARBA00008766"/>
    </source>
</evidence>
<evidence type="ECO:0000256" key="5">
    <source>
        <dbReference type="ARBA" id="ARBA00022670"/>
    </source>
</evidence>
<reference evidence="16 17" key="1">
    <citation type="submission" date="2016-05" db="EMBL/GenBank/DDBJ databases">
        <title>Complete genome sequence of two 2,5-diketo-D-glunonic acid producing strain Tatumella citrea.</title>
        <authorList>
            <person name="Duan C."/>
            <person name="Yang J."/>
            <person name="Yang S."/>
        </authorList>
    </citation>
    <scope>NUCLEOTIDE SEQUENCE [LARGE SCALE GENOMIC DNA]</scope>
    <source>
        <strain evidence="15 16">ATCC 39140</strain>
        <strain evidence="14 17">DSM 13699</strain>
    </source>
</reference>
<keyword evidence="14" id="KW-0031">Aminopeptidase</keyword>
<evidence type="ECO:0000259" key="13">
    <source>
        <dbReference type="SMART" id="SM01011"/>
    </source>
</evidence>
<dbReference type="KEGG" id="tci:A7K98_04115"/>
<dbReference type="Proteomes" id="UP000195729">
    <property type="component" value="Chromosome"/>
</dbReference>
<organism evidence="14 17">
    <name type="scientific">Tatumella citrea</name>
    <name type="common">Pantoea citrea</name>
    <dbReference type="NCBI Taxonomy" id="53336"/>
    <lineage>
        <taxon>Bacteria</taxon>
        <taxon>Pseudomonadati</taxon>
        <taxon>Pseudomonadota</taxon>
        <taxon>Gammaproteobacteria</taxon>
        <taxon>Enterobacterales</taxon>
        <taxon>Erwiniaceae</taxon>
        <taxon>Tatumella</taxon>
    </lineage>
</organism>
<dbReference type="PANTHER" id="PTHR43226:SF4">
    <property type="entry name" value="XAA-PRO AMINOPEPTIDASE 3"/>
    <property type="match status" value="1"/>
</dbReference>
<dbReference type="FunFam" id="3.90.230.10:FF:000002">
    <property type="entry name" value="Xaa-Pro aminopeptidase 3"/>
    <property type="match status" value="1"/>
</dbReference>
<keyword evidence="6" id="KW-0479">Metal-binding</keyword>
<dbReference type="Pfam" id="PF05195">
    <property type="entry name" value="AMP_N"/>
    <property type="match status" value="1"/>
</dbReference>
<dbReference type="Gene3D" id="3.90.230.10">
    <property type="entry name" value="Creatinase/methionine aminopeptidase superfamily"/>
    <property type="match status" value="1"/>
</dbReference>
<dbReference type="EMBL" id="CP015579">
    <property type="protein sequence ID" value="ARU93055.1"/>
    <property type="molecule type" value="Genomic_DNA"/>
</dbReference>